<organism evidence="2">
    <name type="scientific">Nitrospira defluvii</name>
    <dbReference type="NCBI Taxonomy" id="330214"/>
    <lineage>
        <taxon>Bacteria</taxon>
        <taxon>Pseudomonadati</taxon>
        <taxon>Nitrospirota</taxon>
        <taxon>Nitrospiria</taxon>
        <taxon>Nitrospirales</taxon>
        <taxon>Nitrospiraceae</taxon>
        <taxon>Nitrospira</taxon>
    </lineage>
</organism>
<protein>
    <submittedName>
        <fullName evidence="2">Exported protein</fullName>
    </submittedName>
</protein>
<name>B3U4Q7_9BACT</name>
<dbReference type="Proteomes" id="UP000001660">
    <property type="component" value="Chromosome"/>
</dbReference>
<accession>B3U4Q7</accession>
<evidence type="ECO:0000259" key="1">
    <source>
        <dbReference type="Pfam" id="PF13372"/>
    </source>
</evidence>
<evidence type="ECO:0000313" key="4">
    <source>
        <dbReference type="Proteomes" id="UP000001660"/>
    </source>
</evidence>
<reference evidence="2" key="1">
    <citation type="journal article" date="2008" name="Environ. Microbiol.">
        <title>Environmental genomics reveals a functional chlorite dismutase in the nitrite-oxidizing bacterium 'Candidatus Nitrospira defluvii'.</title>
        <authorList>
            <person name="Maixner F."/>
            <person name="Wagner M."/>
            <person name="Lucker S."/>
            <person name="Pelletier E."/>
            <person name="Schmitz-Esser S."/>
            <person name="Hace K."/>
            <person name="Spieck E."/>
            <person name="Konrat R."/>
            <person name="Le Paslier D."/>
            <person name="Daims H."/>
        </authorList>
    </citation>
    <scope>NUCLEOTIDE SEQUENCE</scope>
</reference>
<sequence>MRHPIDMWRFVLLCFILTIPSWSILAPTSLRAEAGHVGYGPISPVFFSSAESDAIETGNATTLPTWSAFDLRNFWMRADLRVRPEWRNGVCFGGGPPIAGACNSLNQSGSGTGAHSGRHADDFFIQQWARIGLGYDPSPNLNFYVEVQDSATWGGSGDPIGRNQGDASTHNCGSQQAGQCRLGIRAGYMLARNLAGIDGLSAKIGRQYVVFGNQRLFGHFDWANTGYSHDGIMLSYTTAAFDTKLGWFRNSETDLGQASPGGSLAPNLLTCNPEANSSATCNPALAQHATDAGGDVDLVVFHSQIRSILRMIVEPYYVLYSNRLPERANPGQYLPKSASQLRHMVGLRLEFRAGNWDFTHEAAYQFGRSADGFDFDNRRNLRINAWASGTWLGYTWYTNRWKPRVAIGFDYASGDGDSNCVTPGGNLARSCGGNANTFENFFPTNFLHVGYMLNGAWRNSVQPQVNVQARPTARDHIELWALRKYLASARDNWYRGSQGPLIFSGSDNRTTHIGDELDIAWSHMFADGKVSLSIIYGHFFSGPYIKHQLGTSADQDWGIVQLWTNF</sequence>
<reference evidence="3 4" key="2">
    <citation type="journal article" date="2010" name="Proc. Natl. Acad. Sci. U.S.A.">
        <title>A Nitrospira metagenome illuminates the physiology and evolution of globally important nitrite-oxidizing bacteria.</title>
        <authorList>
            <person name="Lucker S."/>
            <person name="Wagner M."/>
            <person name="Maixner F."/>
            <person name="Pelletier E."/>
            <person name="Koch H."/>
            <person name="Vacherie B."/>
            <person name="Rattei T."/>
            <person name="Sinninghe Damste J."/>
            <person name="Spieck E."/>
            <person name="Le Paslier D."/>
            <person name="Daims H."/>
        </authorList>
    </citation>
    <scope>NUCLEOTIDE SEQUENCE [LARGE SCALE GENOMIC DNA]</scope>
</reference>
<dbReference type="EMBL" id="FP929003">
    <property type="protein sequence ID" value="CBK41219.1"/>
    <property type="molecule type" value="Genomic_DNA"/>
</dbReference>
<gene>
    <name evidence="3" type="ORF">NIDE1476</name>
</gene>
<dbReference type="KEGG" id="nde:NIDE1476"/>
<evidence type="ECO:0000313" key="2">
    <source>
        <dbReference type="EMBL" id="ACE75624.1"/>
    </source>
</evidence>
<dbReference type="STRING" id="330214.NIDE1476"/>
<dbReference type="InterPro" id="IPR025388">
    <property type="entry name" value="Alginate_export_dom"/>
</dbReference>
<proteinExistence type="predicted"/>
<reference evidence="3" key="3">
    <citation type="submission" date="2010-03" db="EMBL/GenBank/DDBJ databases">
        <authorList>
            <person name="Genoscope - CEA"/>
        </authorList>
    </citation>
    <scope>NUCLEOTIDE SEQUENCE</scope>
</reference>
<dbReference type="OrthoDB" id="9764666at2"/>
<dbReference type="Gene3D" id="2.40.160.100">
    <property type="match status" value="1"/>
</dbReference>
<dbReference type="InterPro" id="IPR053728">
    <property type="entry name" value="Alginate_Permeability_Chnl"/>
</dbReference>
<dbReference type="Pfam" id="PF13372">
    <property type="entry name" value="Alginate_exp"/>
    <property type="match status" value="1"/>
</dbReference>
<evidence type="ECO:0000313" key="3">
    <source>
        <dbReference type="EMBL" id="CBK41219.1"/>
    </source>
</evidence>
<dbReference type="HOGENOM" id="CLU_481208_0_0_0"/>
<dbReference type="EMBL" id="EU559167">
    <property type="protein sequence ID" value="ACE75624.1"/>
    <property type="molecule type" value="Genomic_DNA"/>
</dbReference>
<dbReference type="AlphaFoldDB" id="B3U4Q7"/>
<feature type="domain" description="Alginate export" evidence="1">
    <location>
        <begin position="310"/>
        <end position="555"/>
    </location>
</feature>
<keyword evidence="4" id="KW-1185">Reference proteome</keyword>